<gene>
    <name evidence="1" type="ORF">GCM10022247_14520</name>
</gene>
<name>A0ABP7RCP9_9PSEU</name>
<dbReference type="Proteomes" id="UP001501747">
    <property type="component" value="Unassembled WGS sequence"/>
</dbReference>
<comment type="caution">
    <text evidence="1">The sequence shown here is derived from an EMBL/GenBank/DDBJ whole genome shotgun (WGS) entry which is preliminary data.</text>
</comment>
<sequence length="250" mass="26799">MVEAVSIRSDLIAAVRAAVSGLPFELVDAAEEAIDSAATHWQHATLSGLDDAVDEVHFRFEAAKDDLHAVRSLLAQVPIRVEAWIVGLGGRALPGAPSAAAEVTPAERARVLERQRATLTPGAPGTRALGKWVAPNGTVHELSSGPGEWFGPTQEWARERGHAPPVGMWMMARHIELQFAIRMRAMLRSRSASAGPLHETIAIDRPPCQPVVPGGQSCDTLLSLFLPPGSSLTVLVEDGSRYTYQGVEQK</sequence>
<dbReference type="InterPro" id="IPR032724">
    <property type="entry name" value="SCP1.201-like"/>
</dbReference>
<organism evidence="1 2">
    <name type="scientific">Allokutzneria multivorans</name>
    <dbReference type="NCBI Taxonomy" id="1142134"/>
    <lineage>
        <taxon>Bacteria</taxon>
        <taxon>Bacillati</taxon>
        <taxon>Actinomycetota</taxon>
        <taxon>Actinomycetes</taxon>
        <taxon>Pseudonocardiales</taxon>
        <taxon>Pseudonocardiaceae</taxon>
        <taxon>Allokutzneria</taxon>
    </lineage>
</organism>
<reference evidence="2" key="1">
    <citation type="journal article" date="2019" name="Int. J. Syst. Evol. Microbiol.">
        <title>The Global Catalogue of Microorganisms (GCM) 10K type strain sequencing project: providing services to taxonomists for standard genome sequencing and annotation.</title>
        <authorList>
            <consortium name="The Broad Institute Genomics Platform"/>
            <consortium name="The Broad Institute Genome Sequencing Center for Infectious Disease"/>
            <person name="Wu L."/>
            <person name="Ma J."/>
        </authorList>
    </citation>
    <scope>NUCLEOTIDE SEQUENCE [LARGE SCALE GENOMIC DNA]</scope>
    <source>
        <strain evidence="2">JCM 17342</strain>
    </source>
</reference>
<evidence type="ECO:0000313" key="2">
    <source>
        <dbReference type="Proteomes" id="UP001501747"/>
    </source>
</evidence>
<proteinExistence type="predicted"/>
<evidence type="ECO:0000313" key="1">
    <source>
        <dbReference type="EMBL" id="GAA3995707.1"/>
    </source>
</evidence>
<keyword evidence="2" id="KW-1185">Reference proteome</keyword>
<accession>A0ABP7RCP9</accession>
<dbReference type="EMBL" id="BAABAL010000005">
    <property type="protein sequence ID" value="GAA3995707.1"/>
    <property type="molecule type" value="Genomic_DNA"/>
</dbReference>
<protein>
    <submittedName>
        <fullName evidence="1">Uncharacterized protein</fullName>
    </submittedName>
</protein>
<dbReference type="Pfam" id="PF14428">
    <property type="entry name" value="DddA-like"/>
    <property type="match status" value="1"/>
</dbReference>